<keyword evidence="3" id="KW-1185">Reference proteome</keyword>
<reference evidence="2" key="1">
    <citation type="submission" date="2018-05" db="EMBL/GenBank/DDBJ databases">
        <title>Draft genome of Mucuna pruriens seed.</title>
        <authorList>
            <person name="Nnadi N.E."/>
            <person name="Vos R."/>
            <person name="Hasami M.H."/>
            <person name="Devisetty U.K."/>
            <person name="Aguiy J.C."/>
        </authorList>
    </citation>
    <scope>NUCLEOTIDE SEQUENCE [LARGE SCALE GENOMIC DNA]</scope>
    <source>
        <strain evidence="2">JCA_2017</strain>
    </source>
</reference>
<evidence type="ECO:0000313" key="3">
    <source>
        <dbReference type="Proteomes" id="UP000257109"/>
    </source>
</evidence>
<comment type="caution">
    <text evidence="2">The sequence shown here is derived from an EMBL/GenBank/DDBJ whole genome shotgun (WGS) entry which is preliminary data.</text>
</comment>
<dbReference type="AlphaFoldDB" id="A0A371GD02"/>
<feature type="non-terminal residue" evidence="2">
    <location>
        <position position="1"/>
    </location>
</feature>
<protein>
    <submittedName>
        <fullName evidence="2">Uncharacterized protein</fullName>
    </submittedName>
</protein>
<name>A0A371GD02_MUCPR</name>
<dbReference type="EMBL" id="QJKJ01005945">
    <property type="protein sequence ID" value="RDX88417.1"/>
    <property type="molecule type" value="Genomic_DNA"/>
</dbReference>
<sequence>MELAIMSFPNPAPMSIPSHLQLRADSPLFNFIQALVPIPRHKLARSWKCWSQRQIRRHWSNLEPPPSITSNQTSHQGPYRENSGAQTIVLVKTVDSLKGYNSSKKNLTP</sequence>
<dbReference type="Proteomes" id="UP000257109">
    <property type="component" value="Unassembled WGS sequence"/>
</dbReference>
<evidence type="ECO:0000256" key="1">
    <source>
        <dbReference type="SAM" id="MobiDB-lite"/>
    </source>
</evidence>
<proteinExistence type="predicted"/>
<feature type="region of interest" description="Disordered" evidence="1">
    <location>
        <begin position="60"/>
        <end position="85"/>
    </location>
</feature>
<accession>A0A371GD02</accession>
<evidence type="ECO:0000313" key="2">
    <source>
        <dbReference type="EMBL" id="RDX88417.1"/>
    </source>
</evidence>
<gene>
    <name evidence="2" type="ORF">CR513_29997</name>
</gene>
<organism evidence="2 3">
    <name type="scientific">Mucuna pruriens</name>
    <name type="common">Velvet bean</name>
    <name type="synonym">Dolichos pruriens</name>
    <dbReference type="NCBI Taxonomy" id="157652"/>
    <lineage>
        <taxon>Eukaryota</taxon>
        <taxon>Viridiplantae</taxon>
        <taxon>Streptophyta</taxon>
        <taxon>Embryophyta</taxon>
        <taxon>Tracheophyta</taxon>
        <taxon>Spermatophyta</taxon>
        <taxon>Magnoliopsida</taxon>
        <taxon>eudicotyledons</taxon>
        <taxon>Gunneridae</taxon>
        <taxon>Pentapetalae</taxon>
        <taxon>rosids</taxon>
        <taxon>fabids</taxon>
        <taxon>Fabales</taxon>
        <taxon>Fabaceae</taxon>
        <taxon>Papilionoideae</taxon>
        <taxon>50 kb inversion clade</taxon>
        <taxon>NPAAA clade</taxon>
        <taxon>indigoferoid/millettioid clade</taxon>
        <taxon>Phaseoleae</taxon>
        <taxon>Mucuna</taxon>
    </lineage>
</organism>